<dbReference type="RefSeq" id="WP_285670224.1">
    <property type="nucleotide sequence ID" value="NZ_BSYI01000004.1"/>
</dbReference>
<dbReference type="PANTHER" id="PTHR35446:SF3">
    <property type="entry name" value="CMD DOMAIN-CONTAINING PROTEIN"/>
    <property type="match status" value="1"/>
</dbReference>
<dbReference type="InterPro" id="IPR003779">
    <property type="entry name" value="CMD-like"/>
</dbReference>
<feature type="domain" description="Carboxymuconolactone decarboxylase-like" evidence="1">
    <location>
        <begin position="42"/>
        <end position="118"/>
    </location>
</feature>
<evidence type="ECO:0000259" key="1">
    <source>
        <dbReference type="Pfam" id="PF02627"/>
    </source>
</evidence>
<comment type="caution">
    <text evidence="2">The sequence shown here is derived from an EMBL/GenBank/DDBJ whole genome shotgun (WGS) entry which is preliminary data.</text>
</comment>
<dbReference type="NCBIfam" id="TIGR00778">
    <property type="entry name" value="ahpD_dom"/>
    <property type="match status" value="1"/>
</dbReference>
<organism evidence="2 3">
    <name type="scientific">Paralimibaculum aggregatum</name>
    <dbReference type="NCBI Taxonomy" id="3036245"/>
    <lineage>
        <taxon>Bacteria</taxon>
        <taxon>Pseudomonadati</taxon>
        <taxon>Pseudomonadota</taxon>
        <taxon>Alphaproteobacteria</taxon>
        <taxon>Rhodobacterales</taxon>
        <taxon>Paracoccaceae</taxon>
        <taxon>Paralimibaculum</taxon>
    </lineage>
</organism>
<evidence type="ECO:0000313" key="2">
    <source>
        <dbReference type="EMBL" id="GMG81564.1"/>
    </source>
</evidence>
<dbReference type="Gene3D" id="1.20.1290.10">
    <property type="entry name" value="AhpD-like"/>
    <property type="match status" value="1"/>
</dbReference>
<dbReference type="SUPFAM" id="SSF69118">
    <property type="entry name" value="AhpD-like"/>
    <property type="match status" value="1"/>
</dbReference>
<dbReference type="EMBL" id="BSYI01000004">
    <property type="protein sequence ID" value="GMG81564.1"/>
    <property type="molecule type" value="Genomic_DNA"/>
</dbReference>
<proteinExistence type="predicted"/>
<dbReference type="Pfam" id="PF02627">
    <property type="entry name" value="CMD"/>
    <property type="match status" value="1"/>
</dbReference>
<dbReference type="InterPro" id="IPR029032">
    <property type="entry name" value="AhpD-like"/>
</dbReference>
<name>A0ABQ6LHG6_9RHOB</name>
<evidence type="ECO:0000313" key="3">
    <source>
        <dbReference type="Proteomes" id="UP001239909"/>
    </source>
</evidence>
<dbReference type="Proteomes" id="UP001239909">
    <property type="component" value="Unassembled WGS sequence"/>
</dbReference>
<gene>
    <name evidence="2" type="ORF">LNKW23_07770</name>
</gene>
<reference evidence="2 3" key="1">
    <citation type="submission" date="2023-04" db="EMBL/GenBank/DDBJ databases">
        <title>Marinoamorphus aggregata gen. nov., sp. Nov., isolate from tissue of brittle star Ophioplocus japonicus.</title>
        <authorList>
            <person name="Kawano K."/>
            <person name="Sawayama S."/>
            <person name="Nakagawa S."/>
        </authorList>
    </citation>
    <scope>NUCLEOTIDE SEQUENCE [LARGE SCALE GENOMIC DNA]</scope>
    <source>
        <strain evidence="2 3">NKW23</strain>
    </source>
</reference>
<protein>
    <submittedName>
        <fullName evidence="2">Carboxymuconolactone decarboxylase family protein</fullName>
    </submittedName>
</protein>
<dbReference type="PANTHER" id="PTHR35446">
    <property type="entry name" value="SI:CH211-175M2.5"/>
    <property type="match status" value="1"/>
</dbReference>
<dbReference type="InterPro" id="IPR004675">
    <property type="entry name" value="AhpD_core"/>
</dbReference>
<accession>A0ABQ6LHG6</accession>
<keyword evidence="3" id="KW-1185">Reference proteome</keyword>
<sequence length="180" mass="18607">MPRLTTPTRDDAPAASQPLLDGVFKALGTVPNLFRVAALSPKALEALLGQSGTLSKTLDVKTRERIAIGVAAINGCDYCVSAHTYLAVNLAKISPEEAALALSGGASDPKAAAAVRFARSVAARRGQVSDAELAAVKAAGFSEAEIVEIVALVAENSFTNYLNNVAQTEIDFPVVRADAA</sequence>